<comment type="catalytic activity">
    <reaction evidence="1">
        <text>ATP + protein L-histidine = ADP + protein N-phospho-L-histidine.</text>
        <dbReference type="EC" id="2.7.13.3"/>
    </reaction>
</comment>
<dbReference type="Pfam" id="PF02518">
    <property type="entry name" value="HATPase_c"/>
    <property type="match status" value="2"/>
</dbReference>
<evidence type="ECO:0000256" key="6">
    <source>
        <dbReference type="PROSITE-ProRule" id="PRU00169"/>
    </source>
</evidence>
<feature type="domain" description="HPt" evidence="11">
    <location>
        <begin position="967"/>
        <end position="1060"/>
    </location>
</feature>
<dbReference type="InterPro" id="IPR036097">
    <property type="entry name" value="HisK_dim/P_sf"/>
</dbReference>
<evidence type="ECO:0000256" key="2">
    <source>
        <dbReference type="ARBA" id="ARBA00012438"/>
    </source>
</evidence>
<evidence type="ECO:0000259" key="8">
    <source>
        <dbReference type="PROSITE" id="PS50110"/>
    </source>
</evidence>
<feature type="domain" description="Response regulatory" evidence="8">
    <location>
        <begin position="1570"/>
        <end position="1689"/>
    </location>
</feature>
<dbReference type="PRINTS" id="PR00344">
    <property type="entry name" value="BCTRLSENSOR"/>
</dbReference>
<feature type="domain" description="Response regulatory" evidence="8">
    <location>
        <begin position="1167"/>
        <end position="1282"/>
    </location>
</feature>
<evidence type="ECO:0000259" key="7">
    <source>
        <dbReference type="PROSITE" id="PS50109"/>
    </source>
</evidence>
<dbReference type="CDD" id="cd17546">
    <property type="entry name" value="REC_hyHK_CKI1_RcsC-like"/>
    <property type="match status" value="2"/>
</dbReference>
<dbReference type="InterPro" id="IPR000700">
    <property type="entry name" value="PAS-assoc_C"/>
</dbReference>
<dbReference type="SMART" id="SM00387">
    <property type="entry name" value="HATPase_c"/>
    <property type="match status" value="2"/>
</dbReference>
<dbReference type="GO" id="GO:0006355">
    <property type="term" value="P:regulation of DNA-templated transcription"/>
    <property type="evidence" value="ECO:0007669"/>
    <property type="project" value="InterPro"/>
</dbReference>
<dbReference type="Gene3D" id="3.30.450.20">
    <property type="entry name" value="PAS domain"/>
    <property type="match status" value="1"/>
</dbReference>
<feature type="domain" description="Histidine kinase" evidence="7">
    <location>
        <begin position="411"/>
        <end position="641"/>
    </location>
</feature>
<name>A0A1S7LKY9_MAGMO</name>
<dbReference type="InterPro" id="IPR005467">
    <property type="entry name" value="His_kinase_dom"/>
</dbReference>
<dbReference type="Pfam" id="PF00989">
    <property type="entry name" value="PAS"/>
    <property type="match status" value="1"/>
</dbReference>
<dbReference type="SMART" id="SM00448">
    <property type="entry name" value="REC"/>
    <property type="match status" value="6"/>
</dbReference>
<dbReference type="GO" id="GO:0005524">
    <property type="term" value="F:ATP binding"/>
    <property type="evidence" value="ECO:0007669"/>
    <property type="project" value="UniProtKB-KW"/>
</dbReference>
<dbReference type="Pfam" id="PF01627">
    <property type="entry name" value="Hpt"/>
    <property type="match status" value="1"/>
</dbReference>
<dbReference type="Pfam" id="PF00512">
    <property type="entry name" value="HisKA"/>
    <property type="match status" value="2"/>
</dbReference>
<reference evidence="12" key="1">
    <citation type="submission" date="2015-04" db="EMBL/GenBank/DDBJ databases">
        <authorList>
            <person name="Syromyatnikov M.Y."/>
            <person name="Popov V.N."/>
        </authorList>
    </citation>
    <scope>NUCLEOTIDE SEQUENCE</scope>
    <source>
        <strain evidence="12">MO-1</strain>
    </source>
</reference>
<dbReference type="CDD" id="cd00082">
    <property type="entry name" value="HisKA"/>
    <property type="match status" value="2"/>
</dbReference>
<feature type="domain" description="PAS" evidence="9">
    <location>
        <begin position="264"/>
        <end position="335"/>
    </location>
</feature>
<sequence>MTNENPHTVNILLVEDSKSFAALLSDRIRRSLGFEVTWAADLAQAKALTDEQPERFLLAILDLHLPDAPHGQVVDQILARKIPAIVLTGDPDNELRRALFKKGVLDYFVKDSRHVIEAVIHAVGRLAHNRQRQILVVDDSNSARALLCQFVGRYGFSIIDADDGSSAWQLLNHDDAPQVDLVITDFAMPEMDGVALTRKLRSRYHRDEMAIIGLSSADDETLAARFIKAGANDFLYKPYQPEEMLSRVHQNIEWIERYRDLSLLVTRHEAVLDHAMDAIITTDGDGQMMAVNPAAEKLFGHSRESMIGASLCDHLIQDERSKVLVDSLAKLKDGSLQASELRRRIELKGERQDGQIVDLQAALSGLQDEQGPQLTAFIQDITDKRQLLKSLEETLSAAEVASRAKSAFIANMSHEVRTPMNAVLGFTDLALKSSELTPKLREYLEKSQNASRTLMGIINDILDFSKMDMGRMDLDPVKFDLHQMLDQLADLFSKQVADKGITLLFKVPSSFNLVLYGDRLRLEQILINLIRNAIKFTEVGHILVRVTPQSVEPMAGKEGALPLVDLQFAVEDSGIGIDADVLPDLFAPFVQADTSTTRRFGGTGLGLSICKRLVTMMDGTISAESSPGHGSTFHFAVKVERHSEDRRNRPALPESMWGRRVLVLDDHPVARDQLCDWLKDLSLQPHAVKDPDEATQQLLQENQADGGYDYFVMDWQLGEKDGSMVACEIRAALKAEAPELQIPRIILLTPFGMEDLKEQASRVAIDAFVDKPVQRNRLVKTLTGCEESSPRQGDRRFARKLALESEIGQQVGGAHVLLVEDDLISQQVIKELLHRVGLIVDVAHDCATALEMIQHYDYRIALLDKELPDGTGVELAATIRNTHSVELLPMLLLDSHSTKDETKLFAGSDLQGLLTKPVRSERLYGTLEHWVKIPRETIPDEMRIKLDELPLIQGFDLDAGLARVAGNRTLFKQLLANFVLRYGQMLDWLEPLFEQQAWPRIVREMHALAGAADALGALDLARAATQVEQSALVADQTALNTHITTFFHRLKALLTPLQGGEPSEGMVWNKQLEAMPKLELNDKAVELLLNKLATKFIHHCVDLQGMLEPLGQLLKENRAEPIYRLLKKQVQNYAFHEALATVQEIAKKLGCSLNMEQLEHPLSGQDRILIVDDQASNIDILVEILDSYERMVALNGLEALELIKHAPPPDIILLDIMMPQMNGYAVCKQLKTDELTASIPIIFISAKKEAVDEEEGFALGAVDYITKPFQNEVVQKRVQAQLELKRHRDRLDKQVKIRTAELEIAREQAEVRKEQAEAGNKAKSEFLAVMSHEIRTPLNAILGTSDLLAETTLSDEQANYLQIARNAGEILLNLVNETLDLSKIEAGKMDLEQTVLDLPKLLNELIQIKQIIAERKGIELSLALDEKIPHHVLGDPDRIRQILVNLLSNAVKFTEEGTVQLEVKSSGAEQVQFILKDSGIGIPQEKLERIFHPFSQADSSTTRRFGGTGLGLTICRHLSEAMGGSIQVASEVGKGSCFTLQIPLPSAGLEKINPVEIVQQVEHSAQRPLTILVADDAEDNQRIIQAFLNSSPHTILIAYNGQEALDRFKQGGVDAILMDLLMPELDGFGAIRRVREWEAEQSLTTTPIIALTALSVKQDLDRAMEAGCDFVLTKPFRKAQLLAAIERLQGMLNQNAIEAASRS</sequence>
<dbReference type="Pfam" id="PF00072">
    <property type="entry name" value="Response_reg"/>
    <property type="match status" value="6"/>
</dbReference>
<dbReference type="EMBL" id="LO017727">
    <property type="protein sequence ID" value="CRH07063.1"/>
    <property type="molecule type" value="Genomic_DNA"/>
</dbReference>
<keyword evidence="4" id="KW-0902">Two-component regulatory system</keyword>
<dbReference type="SMART" id="SM00388">
    <property type="entry name" value="HisKA"/>
    <property type="match status" value="2"/>
</dbReference>
<feature type="domain" description="Response regulatory" evidence="8">
    <location>
        <begin position="133"/>
        <end position="252"/>
    </location>
</feature>
<dbReference type="NCBIfam" id="TIGR00229">
    <property type="entry name" value="sensory_box"/>
    <property type="match status" value="1"/>
</dbReference>
<dbReference type="Gene3D" id="3.40.50.2300">
    <property type="match status" value="6"/>
</dbReference>
<dbReference type="SMART" id="SM00091">
    <property type="entry name" value="PAS"/>
    <property type="match status" value="1"/>
</dbReference>
<feature type="modified residue" description="4-aspartylphosphate" evidence="6">
    <location>
        <position position="714"/>
    </location>
</feature>
<dbReference type="CDD" id="cd16922">
    <property type="entry name" value="HATPase_EvgS-ArcB-TorS-like"/>
    <property type="match status" value="2"/>
</dbReference>
<dbReference type="PROSITE" id="PS50110">
    <property type="entry name" value="RESPONSE_REGULATORY"/>
    <property type="match status" value="6"/>
</dbReference>
<evidence type="ECO:0000256" key="1">
    <source>
        <dbReference type="ARBA" id="ARBA00000085"/>
    </source>
</evidence>
<dbReference type="FunFam" id="3.30.565.10:FF:000010">
    <property type="entry name" value="Sensor histidine kinase RcsC"/>
    <property type="match status" value="1"/>
</dbReference>
<dbReference type="SUPFAM" id="SSF47226">
    <property type="entry name" value="Histidine-containing phosphotransfer domain, HPT domain"/>
    <property type="match status" value="1"/>
</dbReference>
<feature type="modified residue" description="4-aspartylphosphate" evidence="6">
    <location>
        <position position="1215"/>
    </location>
</feature>
<evidence type="ECO:0000259" key="9">
    <source>
        <dbReference type="PROSITE" id="PS50112"/>
    </source>
</evidence>
<dbReference type="EC" id="2.7.13.3" evidence="2"/>
<evidence type="ECO:0000256" key="5">
    <source>
        <dbReference type="PROSITE-ProRule" id="PRU00110"/>
    </source>
</evidence>
<dbReference type="InterPro" id="IPR000014">
    <property type="entry name" value="PAS"/>
</dbReference>
<dbReference type="PROSITE" id="PS50112">
    <property type="entry name" value="PAS"/>
    <property type="match status" value="1"/>
</dbReference>
<dbReference type="InterPro" id="IPR036641">
    <property type="entry name" value="HPT_dom_sf"/>
</dbReference>
<dbReference type="InterPro" id="IPR036890">
    <property type="entry name" value="HATPase_C_sf"/>
</dbReference>
<dbReference type="Gene3D" id="1.20.120.160">
    <property type="entry name" value="HPT domain"/>
    <property type="match status" value="1"/>
</dbReference>
<feature type="modified residue" description="4-aspartylphosphate" evidence="6">
    <location>
        <position position="185"/>
    </location>
</feature>
<dbReference type="SUPFAM" id="SSF55785">
    <property type="entry name" value="PYP-like sensor domain (PAS domain)"/>
    <property type="match status" value="1"/>
</dbReference>
<feature type="modified residue" description="4-aspartylphosphate" evidence="6">
    <location>
        <position position="864"/>
    </location>
</feature>
<evidence type="ECO:0000259" key="11">
    <source>
        <dbReference type="PROSITE" id="PS50894"/>
    </source>
</evidence>
<feature type="modified residue" description="Phosphohistidine" evidence="5">
    <location>
        <position position="1006"/>
    </location>
</feature>
<organism evidence="12">
    <name type="scientific">Magnetococcus massalia (strain MO-1)</name>
    <dbReference type="NCBI Taxonomy" id="451514"/>
    <lineage>
        <taxon>Bacteria</taxon>
        <taxon>Pseudomonadati</taxon>
        <taxon>Pseudomonadota</taxon>
        <taxon>Magnetococcia</taxon>
        <taxon>Magnetococcales</taxon>
        <taxon>Magnetococcaceae</taxon>
        <taxon>Magnetococcus</taxon>
    </lineage>
</organism>
<evidence type="ECO:0000259" key="10">
    <source>
        <dbReference type="PROSITE" id="PS50113"/>
    </source>
</evidence>
<dbReference type="SUPFAM" id="SSF47384">
    <property type="entry name" value="Homodimeric domain of signal transducing histidine kinase"/>
    <property type="match status" value="2"/>
</dbReference>
<dbReference type="PANTHER" id="PTHR45339">
    <property type="entry name" value="HYBRID SIGNAL TRANSDUCTION HISTIDINE KINASE J"/>
    <property type="match status" value="1"/>
</dbReference>
<keyword evidence="12" id="KW-0808">Transferase</keyword>
<gene>
    <name evidence="12" type="ORF">MAGMO_2916</name>
</gene>
<feature type="domain" description="Response regulatory" evidence="8">
    <location>
        <begin position="660"/>
        <end position="786"/>
    </location>
</feature>
<dbReference type="PROSITE" id="PS50894">
    <property type="entry name" value="HPT"/>
    <property type="match status" value="1"/>
</dbReference>
<evidence type="ECO:0000313" key="12">
    <source>
        <dbReference type="EMBL" id="CRH07063.1"/>
    </source>
</evidence>
<keyword evidence="3 6" id="KW-0597">Phosphoprotein</keyword>
<feature type="domain" description="PAC" evidence="10">
    <location>
        <begin position="343"/>
        <end position="393"/>
    </location>
</feature>
<dbReference type="InterPro" id="IPR003661">
    <property type="entry name" value="HisK_dim/P_dom"/>
</dbReference>
<keyword evidence="12" id="KW-0418">Kinase</keyword>
<feature type="modified residue" description="4-aspartylphosphate" evidence="6">
    <location>
        <position position="1619"/>
    </location>
</feature>
<dbReference type="SUPFAM" id="SSF55874">
    <property type="entry name" value="ATPase domain of HSP90 chaperone/DNA topoisomerase II/histidine kinase"/>
    <property type="match status" value="2"/>
</dbReference>
<evidence type="ECO:0000256" key="4">
    <source>
        <dbReference type="ARBA" id="ARBA00023012"/>
    </source>
</evidence>
<feature type="domain" description="Response regulatory" evidence="8">
    <location>
        <begin position="815"/>
        <end position="931"/>
    </location>
</feature>
<proteinExistence type="predicted"/>
<dbReference type="InterPro" id="IPR035965">
    <property type="entry name" value="PAS-like_dom_sf"/>
</dbReference>
<evidence type="ECO:0000256" key="3">
    <source>
        <dbReference type="ARBA" id="ARBA00022553"/>
    </source>
</evidence>
<dbReference type="InterPro" id="IPR008207">
    <property type="entry name" value="Sig_transdc_His_kin_Hpt_dom"/>
</dbReference>
<dbReference type="FunFam" id="3.30.565.10:FF:000078">
    <property type="entry name" value="Two-component sensor histidine kinase"/>
    <property type="match status" value="1"/>
</dbReference>
<accession>A0A1S7LKY9</accession>
<dbReference type="CDD" id="cd00130">
    <property type="entry name" value="PAS"/>
    <property type="match status" value="1"/>
</dbReference>
<protein>
    <recommendedName>
        <fullName evidence="2">histidine kinase</fullName>
        <ecNumber evidence="2">2.7.13.3</ecNumber>
    </recommendedName>
</protein>
<dbReference type="InterPro" id="IPR001789">
    <property type="entry name" value="Sig_transdc_resp-reg_receiver"/>
</dbReference>
<dbReference type="Gene3D" id="3.30.565.10">
    <property type="entry name" value="Histidine kinase-like ATPase, C-terminal domain"/>
    <property type="match status" value="2"/>
</dbReference>
<dbReference type="InterPro" id="IPR011006">
    <property type="entry name" value="CheY-like_superfamily"/>
</dbReference>
<dbReference type="PROSITE" id="PS50113">
    <property type="entry name" value="PAC"/>
    <property type="match status" value="1"/>
</dbReference>
<dbReference type="GO" id="GO:0000155">
    <property type="term" value="F:phosphorelay sensor kinase activity"/>
    <property type="evidence" value="ECO:0007669"/>
    <property type="project" value="InterPro"/>
</dbReference>
<dbReference type="PANTHER" id="PTHR45339:SF5">
    <property type="entry name" value="HISTIDINE KINASE"/>
    <property type="match status" value="1"/>
</dbReference>
<dbReference type="GO" id="GO:0005886">
    <property type="term" value="C:plasma membrane"/>
    <property type="evidence" value="ECO:0007669"/>
    <property type="project" value="UniProtKB-SubCell"/>
</dbReference>
<dbReference type="Gene3D" id="1.10.287.130">
    <property type="match status" value="2"/>
</dbReference>
<dbReference type="PROSITE" id="PS50109">
    <property type="entry name" value="HIS_KIN"/>
    <property type="match status" value="2"/>
</dbReference>
<dbReference type="SUPFAM" id="SSF52172">
    <property type="entry name" value="CheY-like"/>
    <property type="match status" value="6"/>
</dbReference>
<dbReference type="InterPro" id="IPR004358">
    <property type="entry name" value="Sig_transdc_His_kin-like_C"/>
</dbReference>
<feature type="domain" description="Histidine kinase" evidence="7">
    <location>
        <begin position="1329"/>
        <end position="1546"/>
    </location>
</feature>
<dbReference type="InterPro" id="IPR013767">
    <property type="entry name" value="PAS_fold"/>
</dbReference>
<feature type="modified residue" description="4-aspartylphosphate" evidence="6">
    <location>
        <position position="62"/>
    </location>
</feature>
<feature type="domain" description="Response regulatory" evidence="8">
    <location>
        <begin position="10"/>
        <end position="125"/>
    </location>
</feature>
<dbReference type="InterPro" id="IPR003594">
    <property type="entry name" value="HATPase_dom"/>
</dbReference>